<evidence type="ECO:0000313" key="3">
    <source>
        <dbReference type="Proteomes" id="UP001500689"/>
    </source>
</evidence>
<dbReference type="Gene3D" id="3.30.450.40">
    <property type="match status" value="1"/>
</dbReference>
<dbReference type="SMART" id="SM00065">
    <property type="entry name" value="GAF"/>
    <property type="match status" value="1"/>
</dbReference>
<dbReference type="InterPro" id="IPR042070">
    <property type="entry name" value="PucR_C-HTH_sf"/>
</dbReference>
<dbReference type="InterPro" id="IPR029016">
    <property type="entry name" value="GAF-like_dom_sf"/>
</dbReference>
<dbReference type="SUPFAM" id="SSF55781">
    <property type="entry name" value="GAF domain-like"/>
    <property type="match status" value="1"/>
</dbReference>
<reference evidence="3" key="1">
    <citation type="journal article" date="2019" name="Int. J. Syst. Evol. Microbiol.">
        <title>The Global Catalogue of Microorganisms (GCM) 10K type strain sequencing project: providing services to taxonomists for standard genome sequencing and annotation.</title>
        <authorList>
            <consortium name="The Broad Institute Genomics Platform"/>
            <consortium name="The Broad Institute Genome Sequencing Center for Infectious Disease"/>
            <person name="Wu L."/>
            <person name="Ma J."/>
        </authorList>
    </citation>
    <scope>NUCLEOTIDE SEQUENCE [LARGE SCALE GENOMIC DNA]</scope>
    <source>
        <strain evidence="3">JCM 16898</strain>
    </source>
</reference>
<dbReference type="Pfam" id="PF01590">
    <property type="entry name" value="GAF"/>
    <property type="match status" value="1"/>
</dbReference>
<name>A0ABP6X5P7_9PSEU</name>
<dbReference type="PANTHER" id="PTHR33744">
    <property type="entry name" value="CARBOHYDRATE DIACID REGULATOR"/>
    <property type="match status" value="1"/>
</dbReference>
<dbReference type="InterPro" id="IPR051448">
    <property type="entry name" value="CdaR-like_regulators"/>
</dbReference>
<keyword evidence="3" id="KW-1185">Reference proteome</keyword>
<organism evidence="2 3">
    <name type="scientific">Amycolatopsis ultiminotia</name>
    <dbReference type="NCBI Taxonomy" id="543629"/>
    <lineage>
        <taxon>Bacteria</taxon>
        <taxon>Bacillati</taxon>
        <taxon>Actinomycetota</taxon>
        <taxon>Actinomycetes</taxon>
        <taxon>Pseudonocardiales</taxon>
        <taxon>Pseudonocardiaceae</taxon>
        <taxon>Amycolatopsis</taxon>
    </lineage>
</organism>
<dbReference type="InterPro" id="IPR025736">
    <property type="entry name" value="PucR_C-HTH_dom"/>
</dbReference>
<feature type="domain" description="GAF" evidence="1">
    <location>
        <begin position="47"/>
        <end position="196"/>
    </location>
</feature>
<protein>
    <recommendedName>
        <fullName evidence="1">GAF domain-containing protein</fullName>
    </recommendedName>
</protein>
<proteinExistence type="predicted"/>
<dbReference type="PANTHER" id="PTHR33744:SF7">
    <property type="entry name" value="PUCR FAMILY TRANSCRIPTIONAL REGULATOR"/>
    <property type="match status" value="1"/>
</dbReference>
<accession>A0ABP6X5P7</accession>
<evidence type="ECO:0000259" key="1">
    <source>
        <dbReference type="SMART" id="SM00065"/>
    </source>
</evidence>
<dbReference type="Proteomes" id="UP001500689">
    <property type="component" value="Unassembled WGS sequence"/>
</dbReference>
<dbReference type="Gene3D" id="1.10.10.2840">
    <property type="entry name" value="PucR C-terminal helix-turn-helix domain"/>
    <property type="match status" value="1"/>
</dbReference>
<dbReference type="Pfam" id="PF13556">
    <property type="entry name" value="HTH_30"/>
    <property type="match status" value="1"/>
</dbReference>
<dbReference type="InterPro" id="IPR003018">
    <property type="entry name" value="GAF"/>
</dbReference>
<gene>
    <name evidence="2" type="ORF">GCM10022222_51600</name>
</gene>
<dbReference type="EMBL" id="BAAAZN010000011">
    <property type="protein sequence ID" value="GAA3561459.1"/>
    <property type="molecule type" value="Genomic_DNA"/>
</dbReference>
<comment type="caution">
    <text evidence="2">The sequence shown here is derived from an EMBL/GenBank/DDBJ whole genome shotgun (WGS) entry which is preliminary data.</text>
</comment>
<evidence type="ECO:0000313" key="2">
    <source>
        <dbReference type="EMBL" id="GAA3561459.1"/>
    </source>
</evidence>
<sequence>MVVTPVASPELAMPTGLVSPEIPDDGGNASLVEAFHDVASVAARQPGIERALRAAVANACELFGVDRCSVFLRGSHSRLFHGVAAETPGDRSIVHRMLCGVAPDLMSQEIVATGRPVLVRDAASDGRPVRSTMVSLQVKEVLGVPLMLRREVQGLLFLDLVGSHRGFDPVDTRRVCLYADLVAGLLPGLHRIHDLHGAIQDLRIRAHEATKAHSVLDDLARLSRRGTTPQEIATAAADAAGHECWVTDGAHRPIAHTGAHRDQGRIARALAHPATITALRSLSDDEVLDVPIASGATDSGGLVVAPISVQERRWGHVSFVCEGRQATSQDQAILLGAAHAIAVELRVEAGSAATTSEGRQQVARALIEGNLDTATRRRAALHSIPLDRHRVLCLVTQRHESSIRLEAHDIAQAFDAVHDGPPVLTTPTADGSVVVLVDLDSDTPAAVAARVRTLATAALRAADADDNLIAAVASPVRTADAIARAHTESERVMHCLRQLCPDSTRVLSADELGFACVLLPTIDRTGADLQVHRTLGGLLSDEPRDRELIHTADVFLRHARNVRDTARALTVHENTVRYRLGRIHDLTGLDLTGSADDQVSCQLALLILRLRGQLPPTEARDEHAVPA</sequence>